<comment type="caution">
    <text evidence="1">The sequence shown here is derived from an EMBL/GenBank/DDBJ whole genome shotgun (WGS) entry which is preliminary data.</text>
</comment>
<dbReference type="SUPFAM" id="SSF55874">
    <property type="entry name" value="ATPase domain of HSP90 chaperone/DNA topoisomerase II/histidine kinase"/>
    <property type="match status" value="1"/>
</dbReference>
<accession>A0ABM9DGJ9</accession>
<dbReference type="EMBL" id="CAKXZT010000020">
    <property type="protein sequence ID" value="CAH2395696.1"/>
    <property type="molecule type" value="Genomic_DNA"/>
</dbReference>
<name>A0ABM9DGJ9_9HYPH</name>
<reference evidence="1 2" key="1">
    <citation type="submission" date="2022-03" db="EMBL/GenBank/DDBJ databases">
        <authorList>
            <person name="Brunel B."/>
        </authorList>
    </citation>
    <scope>NUCLEOTIDE SEQUENCE [LARGE SCALE GENOMIC DNA]</scope>
    <source>
        <strain evidence="1">STM5069sample</strain>
    </source>
</reference>
<evidence type="ECO:0008006" key="3">
    <source>
        <dbReference type="Google" id="ProtNLM"/>
    </source>
</evidence>
<dbReference type="Proteomes" id="UP001153050">
    <property type="component" value="Unassembled WGS sequence"/>
</dbReference>
<dbReference type="InterPro" id="IPR036890">
    <property type="entry name" value="HATPase_C_sf"/>
</dbReference>
<keyword evidence="2" id="KW-1185">Reference proteome</keyword>
<sequence>MLGNCVQLQQVIINLLLNEADAIASVDGRPRELAIRSQRPFPGQVLIAVRGTGIDIDPQASGGSSTRSVAPGRVEWAWGC</sequence>
<evidence type="ECO:0000313" key="1">
    <source>
        <dbReference type="EMBL" id="CAH2395696.1"/>
    </source>
</evidence>
<gene>
    <name evidence="1" type="ORF">MES5069_1160020</name>
</gene>
<proteinExistence type="predicted"/>
<organism evidence="1 2">
    <name type="scientific">Mesorhizobium escarrei</name>
    <dbReference type="NCBI Taxonomy" id="666018"/>
    <lineage>
        <taxon>Bacteria</taxon>
        <taxon>Pseudomonadati</taxon>
        <taxon>Pseudomonadota</taxon>
        <taxon>Alphaproteobacteria</taxon>
        <taxon>Hyphomicrobiales</taxon>
        <taxon>Phyllobacteriaceae</taxon>
        <taxon>Mesorhizobium</taxon>
    </lineage>
</organism>
<protein>
    <recommendedName>
        <fullName evidence="3">Histidine kinase/HSP90-like ATPase domain-containing protein</fullName>
    </recommendedName>
</protein>
<evidence type="ECO:0000313" key="2">
    <source>
        <dbReference type="Proteomes" id="UP001153050"/>
    </source>
</evidence>